<dbReference type="Gene3D" id="3.30.750.24">
    <property type="entry name" value="STAS domain"/>
    <property type="match status" value="1"/>
</dbReference>
<keyword evidence="3" id="KW-1185">Reference proteome</keyword>
<evidence type="ECO:0000313" key="3">
    <source>
        <dbReference type="Proteomes" id="UP000198878"/>
    </source>
</evidence>
<evidence type="ECO:0000313" key="2">
    <source>
        <dbReference type="EMBL" id="SEF20719.1"/>
    </source>
</evidence>
<dbReference type="RefSeq" id="WP_244180015.1">
    <property type="nucleotide sequence ID" value="NZ_FNUJ01000001.1"/>
</dbReference>
<dbReference type="PANTHER" id="PTHR33495:SF2">
    <property type="entry name" value="ANTI-SIGMA FACTOR ANTAGONIST TM_1081-RELATED"/>
    <property type="match status" value="1"/>
</dbReference>
<name>A0A1H5Q466_9PSEU</name>
<protein>
    <submittedName>
        <fullName evidence="2">Anti-anti-sigma factor</fullName>
    </submittedName>
</protein>
<dbReference type="Proteomes" id="UP000198878">
    <property type="component" value="Unassembled WGS sequence"/>
</dbReference>
<accession>A0A1H5Q466</accession>
<dbReference type="CDD" id="cd07043">
    <property type="entry name" value="STAS_anti-anti-sigma_factors"/>
    <property type="match status" value="1"/>
</dbReference>
<dbReference type="InterPro" id="IPR002645">
    <property type="entry name" value="STAS_dom"/>
</dbReference>
<dbReference type="AlphaFoldDB" id="A0A1H5Q466"/>
<dbReference type="GO" id="GO:0043856">
    <property type="term" value="F:anti-sigma factor antagonist activity"/>
    <property type="evidence" value="ECO:0007669"/>
    <property type="project" value="TreeGrafter"/>
</dbReference>
<reference evidence="3" key="1">
    <citation type="submission" date="2016-10" db="EMBL/GenBank/DDBJ databases">
        <authorList>
            <person name="Varghese N."/>
            <person name="Submissions S."/>
        </authorList>
    </citation>
    <scope>NUCLEOTIDE SEQUENCE [LARGE SCALE GENOMIC DNA]</scope>
    <source>
        <strain evidence="3">DSM 44654</strain>
    </source>
</reference>
<dbReference type="PROSITE" id="PS50801">
    <property type="entry name" value="STAS"/>
    <property type="match status" value="1"/>
</dbReference>
<dbReference type="STRING" id="218821.SAMN05421837_101501"/>
<feature type="domain" description="STAS" evidence="1">
    <location>
        <begin position="54"/>
        <end position="163"/>
    </location>
</feature>
<dbReference type="Pfam" id="PF01740">
    <property type="entry name" value="STAS"/>
    <property type="match status" value="1"/>
</dbReference>
<gene>
    <name evidence="2" type="ORF">SAMN05421837_101501</name>
</gene>
<evidence type="ECO:0000259" key="1">
    <source>
        <dbReference type="PROSITE" id="PS50801"/>
    </source>
</evidence>
<dbReference type="PANTHER" id="PTHR33495">
    <property type="entry name" value="ANTI-SIGMA FACTOR ANTAGONIST TM_1081-RELATED-RELATED"/>
    <property type="match status" value="1"/>
</dbReference>
<proteinExistence type="predicted"/>
<organism evidence="2 3">
    <name type="scientific">Amycolatopsis pretoriensis</name>
    <dbReference type="NCBI Taxonomy" id="218821"/>
    <lineage>
        <taxon>Bacteria</taxon>
        <taxon>Bacillati</taxon>
        <taxon>Actinomycetota</taxon>
        <taxon>Actinomycetes</taxon>
        <taxon>Pseudonocardiales</taxon>
        <taxon>Pseudonocardiaceae</taxon>
        <taxon>Amycolatopsis</taxon>
    </lineage>
</organism>
<dbReference type="InterPro" id="IPR036513">
    <property type="entry name" value="STAS_dom_sf"/>
</dbReference>
<dbReference type="EMBL" id="FNUJ01000001">
    <property type="protein sequence ID" value="SEF20719.1"/>
    <property type="molecule type" value="Genomic_DNA"/>
</dbReference>
<dbReference type="SUPFAM" id="SSF52091">
    <property type="entry name" value="SpoIIaa-like"/>
    <property type="match status" value="1"/>
</dbReference>
<sequence>MVWPEDDARHREVLAALRAWAREIDSVPYSAGLDIDALMARHYDSLRGEPTPELALVVTTTAEATVLAAHGDLDLAGSRRLRARLDDELRLAPPVLVLDLTGATHCSARGVAVLVEATSDAHEAGIPFAIAGCAPVVRRAIDALGLDDALPLHFTTAEAIEWLRLLDRLKTLR</sequence>